<dbReference type="Gene3D" id="3.30.470.20">
    <property type="entry name" value="ATP-grasp fold, B domain"/>
    <property type="match status" value="1"/>
</dbReference>
<evidence type="ECO:0000313" key="3">
    <source>
        <dbReference type="EMBL" id="KAB6658654.1"/>
    </source>
</evidence>
<dbReference type="Proteomes" id="UP000470952">
    <property type="component" value="Unassembled WGS sequence"/>
</dbReference>
<evidence type="ECO:0000256" key="1">
    <source>
        <dbReference type="PROSITE-ProRule" id="PRU00409"/>
    </source>
</evidence>
<evidence type="ECO:0000313" key="8">
    <source>
        <dbReference type="Proteomes" id="UP000437380"/>
    </source>
</evidence>
<evidence type="ECO:0000313" key="10">
    <source>
        <dbReference type="Proteomes" id="UP000470952"/>
    </source>
</evidence>
<organism evidence="6 7">
    <name type="scientific">Phocaeicola vulgatus</name>
    <name type="common">Bacteroides vulgatus</name>
    <dbReference type="NCBI Taxonomy" id="821"/>
    <lineage>
        <taxon>Bacteria</taxon>
        <taxon>Pseudomonadati</taxon>
        <taxon>Bacteroidota</taxon>
        <taxon>Bacteroidia</taxon>
        <taxon>Bacteroidales</taxon>
        <taxon>Bacteroidaceae</taxon>
        <taxon>Phocaeicola</taxon>
    </lineage>
</organism>
<dbReference type="Proteomes" id="UP000437380">
    <property type="component" value="Unassembled WGS sequence"/>
</dbReference>
<sequence length="332" mass="38304">MNLCKKISYNMNILILSPGRRVEVVEYFKEVFHRDGGLVYTLDMSPYAPALYFGDKYFCVEKDFNHIERYVQNIIFICENYGIKSVISLIDPELVLLSQYQGEFDKFGIKTILSDIRFTESTFDKYVFYQKYKDTIRLIPTVESYSEAHKMIESREWSYPIFAKLRDGSASIGICKIDTEDDFAITRNNDKYIYQPFIEGIEYGVDVYFDLISGELISVFIKRKLAMRAGETDKSISVKSAKILSEILKVGKISGIRGPVDVDVFVSNRGEVFINEINPRFGGGYPHAYQCGVNFMELIMNNLKGIVNKPQFNNYEEDVILLKYSSSYLVKK</sequence>
<dbReference type="Pfam" id="PF02655">
    <property type="entry name" value="ATP-grasp_3"/>
    <property type="match status" value="1"/>
</dbReference>
<dbReference type="InterPro" id="IPR048764">
    <property type="entry name" value="PylC_N"/>
</dbReference>
<dbReference type="Proteomes" id="UP000470777">
    <property type="component" value="Unassembled WGS sequence"/>
</dbReference>
<dbReference type="SUPFAM" id="SSF56059">
    <property type="entry name" value="Glutathione synthetase ATP-binding domain-like"/>
    <property type="match status" value="1"/>
</dbReference>
<dbReference type="AlphaFoldDB" id="A0A412QZU8"/>
<dbReference type="EMBL" id="QRXI01000004">
    <property type="protein sequence ID" value="RGT96743.1"/>
    <property type="molecule type" value="Genomic_DNA"/>
</dbReference>
<name>A0A412QZU8_PHOVU</name>
<dbReference type="NCBIfam" id="NF009406">
    <property type="entry name" value="PRK12767.1-5"/>
    <property type="match status" value="1"/>
</dbReference>
<comment type="caution">
    <text evidence="6">The sequence shown here is derived from an EMBL/GenBank/DDBJ whole genome shotgun (WGS) entry which is preliminary data.</text>
</comment>
<dbReference type="EMBL" id="WCZV01000013">
    <property type="protein sequence ID" value="KAB6699664.1"/>
    <property type="molecule type" value="Genomic_DNA"/>
</dbReference>
<evidence type="ECO:0000313" key="7">
    <source>
        <dbReference type="Proteomes" id="UP000283833"/>
    </source>
</evidence>
<dbReference type="EMBL" id="WDAG01000015">
    <property type="protein sequence ID" value="KAB6658654.1"/>
    <property type="molecule type" value="Genomic_DNA"/>
</dbReference>
<dbReference type="Proteomes" id="UP000283833">
    <property type="component" value="Unassembled WGS sequence"/>
</dbReference>
<dbReference type="GO" id="GO:0005524">
    <property type="term" value="F:ATP binding"/>
    <property type="evidence" value="ECO:0007669"/>
    <property type="project" value="UniProtKB-UniRule"/>
</dbReference>
<dbReference type="InterPro" id="IPR013815">
    <property type="entry name" value="ATP_grasp_subdomain_1"/>
</dbReference>
<evidence type="ECO:0000313" key="5">
    <source>
        <dbReference type="EMBL" id="KAB6699664.1"/>
    </source>
</evidence>
<evidence type="ECO:0000259" key="2">
    <source>
        <dbReference type="PROSITE" id="PS50975"/>
    </source>
</evidence>
<evidence type="ECO:0000313" key="4">
    <source>
        <dbReference type="EMBL" id="KAB6693649.1"/>
    </source>
</evidence>
<reference evidence="6 7" key="1">
    <citation type="submission" date="2018-08" db="EMBL/GenBank/DDBJ databases">
        <title>A genome reference for cultivated species of the human gut microbiota.</title>
        <authorList>
            <person name="Zou Y."/>
            <person name="Xue W."/>
            <person name="Luo G."/>
        </authorList>
    </citation>
    <scope>NUCLEOTIDE SEQUENCE [LARGE SCALE GENOMIC DNA]</scope>
    <source>
        <strain evidence="6 7">AF18-14</strain>
    </source>
</reference>
<keyword evidence="1" id="KW-0067">ATP-binding</keyword>
<gene>
    <name evidence="6" type="ORF">DWX04_04630</name>
    <name evidence="5" type="ORF">GAY17_11350</name>
    <name evidence="3" type="ORF">GAZ76_13395</name>
    <name evidence="4" type="ORF">GAZ92_09880</name>
</gene>
<feature type="domain" description="ATP-grasp" evidence="2">
    <location>
        <begin position="126"/>
        <end position="304"/>
    </location>
</feature>
<dbReference type="Pfam" id="PF21360">
    <property type="entry name" value="PylC-like_N"/>
    <property type="match status" value="1"/>
</dbReference>
<dbReference type="PROSITE" id="PS50975">
    <property type="entry name" value="ATP_GRASP"/>
    <property type="match status" value="1"/>
</dbReference>
<evidence type="ECO:0000313" key="6">
    <source>
        <dbReference type="EMBL" id="RGT96743.1"/>
    </source>
</evidence>
<protein>
    <submittedName>
        <fullName evidence="6">ATP-grasp domain-containing protein</fullName>
    </submittedName>
</protein>
<dbReference type="Gene3D" id="3.40.50.20">
    <property type="match status" value="1"/>
</dbReference>
<evidence type="ECO:0000313" key="9">
    <source>
        <dbReference type="Proteomes" id="UP000470777"/>
    </source>
</evidence>
<accession>A0A412QZU8</accession>
<dbReference type="InterPro" id="IPR011761">
    <property type="entry name" value="ATP-grasp"/>
</dbReference>
<dbReference type="EMBL" id="WCZY01000011">
    <property type="protein sequence ID" value="KAB6693649.1"/>
    <property type="molecule type" value="Genomic_DNA"/>
</dbReference>
<dbReference type="GO" id="GO:0046872">
    <property type="term" value="F:metal ion binding"/>
    <property type="evidence" value="ECO:0007669"/>
    <property type="project" value="InterPro"/>
</dbReference>
<dbReference type="InterPro" id="IPR003806">
    <property type="entry name" value="ATP-grasp_PylC-type"/>
</dbReference>
<proteinExistence type="predicted"/>
<reference evidence="8 9" key="2">
    <citation type="journal article" date="2019" name="Nat. Med.">
        <title>A library of human gut bacterial isolates paired with longitudinal multiomics data enables mechanistic microbiome research.</title>
        <authorList>
            <person name="Poyet M."/>
            <person name="Groussin M."/>
            <person name="Gibbons S.M."/>
            <person name="Avila-Pacheco J."/>
            <person name="Jiang X."/>
            <person name="Kearney S.M."/>
            <person name="Perrotta A.R."/>
            <person name="Berdy B."/>
            <person name="Zhao S."/>
            <person name="Lieberman T.D."/>
            <person name="Swanson P.K."/>
            <person name="Smith M."/>
            <person name="Roesemann S."/>
            <person name="Alexander J.E."/>
            <person name="Rich S.A."/>
            <person name="Livny J."/>
            <person name="Vlamakis H."/>
            <person name="Clish C."/>
            <person name="Bullock K."/>
            <person name="Deik A."/>
            <person name="Scott J."/>
            <person name="Pierce K.A."/>
            <person name="Xavier R.J."/>
            <person name="Alm E.J."/>
        </authorList>
    </citation>
    <scope>NUCLEOTIDE SEQUENCE [LARGE SCALE GENOMIC DNA]</scope>
    <source>
        <strain evidence="5 8">BIOML-A82</strain>
        <strain evidence="4 9">BIOML-A85</strain>
        <strain evidence="3 10">BIOML-A93</strain>
    </source>
</reference>
<keyword evidence="1" id="KW-0547">Nucleotide-binding</keyword>
<dbReference type="Gene3D" id="3.30.1490.20">
    <property type="entry name" value="ATP-grasp fold, A domain"/>
    <property type="match status" value="1"/>
</dbReference>